<accession>A0A0A8Y7A5</accession>
<dbReference type="EMBL" id="GBRH01276900">
    <property type="protein sequence ID" value="JAD20995.1"/>
    <property type="molecule type" value="Transcribed_RNA"/>
</dbReference>
<sequence length="26" mass="2892">MHLIGEPSDPISLRGKQCSMYIPAFT</sequence>
<evidence type="ECO:0000313" key="1">
    <source>
        <dbReference type="EMBL" id="JAD20995.1"/>
    </source>
</evidence>
<organism evidence="1">
    <name type="scientific">Arundo donax</name>
    <name type="common">Giant reed</name>
    <name type="synonym">Donax arundinaceus</name>
    <dbReference type="NCBI Taxonomy" id="35708"/>
    <lineage>
        <taxon>Eukaryota</taxon>
        <taxon>Viridiplantae</taxon>
        <taxon>Streptophyta</taxon>
        <taxon>Embryophyta</taxon>
        <taxon>Tracheophyta</taxon>
        <taxon>Spermatophyta</taxon>
        <taxon>Magnoliopsida</taxon>
        <taxon>Liliopsida</taxon>
        <taxon>Poales</taxon>
        <taxon>Poaceae</taxon>
        <taxon>PACMAD clade</taxon>
        <taxon>Arundinoideae</taxon>
        <taxon>Arundineae</taxon>
        <taxon>Arundo</taxon>
    </lineage>
</organism>
<protein>
    <submittedName>
        <fullName evidence="1">Uncharacterized protein</fullName>
    </submittedName>
</protein>
<reference evidence="1" key="1">
    <citation type="submission" date="2014-09" db="EMBL/GenBank/DDBJ databases">
        <authorList>
            <person name="Magalhaes I.L.F."/>
            <person name="Oliveira U."/>
            <person name="Santos F.R."/>
            <person name="Vidigal T.H.D.A."/>
            <person name="Brescovit A.D."/>
            <person name="Santos A.J."/>
        </authorList>
    </citation>
    <scope>NUCLEOTIDE SEQUENCE</scope>
    <source>
        <tissue evidence="1">Shoot tissue taken approximately 20 cm above the soil surface</tissue>
    </source>
</reference>
<proteinExistence type="predicted"/>
<name>A0A0A8Y7A5_ARUDO</name>
<reference evidence="1" key="2">
    <citation type="journal article" date="2015" name="Data Brief">
        <title>Shoot transcriptome of the giant reed, Arundo donax.</title>
        <authorList>
            <person name="Barrero R.A."/>
            <person name="Guerrero F.D."/>
            <person name="Moolhuijzen P."/>
            <person name="Goolsby J.A."/>
            <person name="Tidwell J."/>
            <person name="Bellgard S.E."/>
            <person name="Bellgard M.I."/>
        </authorList>
    </citation>
    <scope>NUCLEOTIDE SEQUENCE</scope>
    <source>
        <tissue evidence="1">Shoot tissue taken approximately 20 cm above the soil surface</tissue>
    </source>
</reference>
<dbReference type="AlphaFoldDB" id="A0A0A8Y7A5"/>